<feature type="non-terminal residue" evidence="1">
    <location>
        <position position="1"/>
    </location>
</feature>
<reference evidence="1 2" key="1">
    <citation type="journal article" date="2018" name="Front. Plant Sci.">
        <title>Red Clover (Trifolium pratense) and Zigzag Clover (T. medium) - A Picture of Genomic Similarities and Differences.</title>
        <authorList>
            <person name="Dluhosova J."/>
            <person name="Istvanek J."/>
            <person name="Nedelnik J."/>
            <person name="Repkova J."/>
        </authorList>
    </citation>
    <scope>NUCLEOTIDE SEQUENCE [LARGE SCALE GENOMIC DNA]</scope>
    <source>
        <strain evidence="2">cv. 10/8</strain>
        <tissue evidence="1">Leaf</tissue>
    </source>
</reference>
<evidence type="ECO:0000313" key="2">
    <source>
        <dbReference type="Proteomes" id="UP000265520"/>
    </source>
</evidence>
<accession>A0A392S5D3</accession>
<sequence length="90" mass="10264">EAAGLLKTVKDLGSCYERLVKEFLINIGEDCDDPESPEYRKVYVRGRCTEFSPDVVNQFLGRSTTPVPVMLATNDDIDRILTNNQVRKWL</sequence>
<organism evidence="1 2">
    <name type="scientific">Trifolium medium</name>
    <dbReference type="NCBI Taxonomy" id="97028"/>
    <lineage>
        <taxon>Eukaryota</taxon>
        <taxon>Viridiplantae</taxon>
        <taxon>Streptophyta</taxon>
        <taxon>Embryophyta</taxon>
        <taxon>Tracheophyta</taxon>
        <taxon>Spermatophyta</taxon>
        <taxon>Magnoliopsida</taxon>
        <taxon>eudicotyledons</taxon>
        <taxon>Gunneridae</taxon>
        <taxon>Pentapetalae</taxon>
        <taxon>rosids</taxon>
        <taxon>fabids</taxon>
        <taxon>Fabales</taxon>
        <taxon>Fabaceae</taxon>
        <taxon>Papilionoideae</taxon>
        <taxon>50 kb inversion clade</taxon>
        <taxon>NPAAA clade</taxon>
        <taxon>Hologalegina</taxon>
        <taxon>IRL clade</taxon>
        <taxon>Trifolieae</taxon>
        <taxon>Trifolium</taxon>
    </lineage>
</organism>
<evidence type="ECO:0000313" key="1">
    <source>
        <dbReference type="EMBL" id="MCI44143.1"/>
    </source>
</evidence>
<dbReference type="AlphaFoldDB" id="A0A392S5D3"/>
<dbReference type="EMBL" id="LXQA010326635">
    <property type="protein sequence ID" value="MCI44143.1"/>
    <property type="molecule type" value="Genomic_DNA"/>
</dbReference>
<protein>
    <submittedName>
        <fullName evidence="1">Envelope-like protein</fullName>
    </submittedName>
</protein>
<dbReference type="Proteomes" id="UP000265520">
    <property type="component" value="Unassembled WGS sequence"/>
</dbReference>
<proteinExistence type="predicted"/>
<feature type="non-terminal residue" evidence="1">
    <location>
        <position position="90"/>
    </location>
</feature>
<name>A0A392S5D3_9FABA</name>
<comment type="caution">
    <text evidence="1">The sequence shown here is derived from an EMBL/GenBank/DDBJ whole genome shotgun (WGS) entry which is preliminary data.</text>
</comment>
<keyword evidence="2" id="KW-1185">Reference proteome</keyword>